<dbReference type="PANTHER" id="PTHR43317:SF1">
    <property type="entry name" value="THERMOSPERMINE SYNTHASE ACAULIS5"/>
    <property type="match status" value="1"/>
</dbReference>
<organism evidence="3 4">
    <name type="scientific">Candidatus Shapirobacteria bacterium CG11_big_fil_rev_8_21_14_0_20_40_12</name>
    <dbReference type="NCBI Taxonomy" id="1974889"/>
    <lineage>
        <taxon>Bacteria</taxon>
        <taxon>Candidatus Shapironibacteriota</taxon>
    </lineage>
</organism>
<comment type="caution">
    <text evidence="3">The sequence shown here is derived from an EMBL/GenBank/DDBJ whole genome shotgun (WGS) entry which is preliminary data.</text>
</comment>
<dbReference type="Gene3D" id="3.40.50.150">
    <property type="entry name" value="Vaccinia Virus protein VP39"/>
    <property type="match status" value="1"/>
</dbReference>
<evidence type="ECO:0000256" key="1">
    <source>
        <dbReference type="ARBA" id="ARBA00023115"/>
    </source>
</evidence>
<sequence length="219" mass="24929">MKLKSFFKRLILTEEKIVQVFSPINGEILVYEDLFGKYSMRIGGVSQSGGLVVDIWKKAIEEIRNLKLEIRNCLILGLGCGNSAGLVSQKWPSAKITGVEIDPVVIEVGEKYFGLRSIKNLTIVIGDALIPTSYKLIPTNFDLVLIDLYLGQNFPKQAESEKFISDLKDILNKEGIVVFNRFNWGQYRNQARDFEQKLKHHFAKVWSKKTVSNLLLFCQ</sequence>
<dbReference type="Proteomes" id="UP000231371">
    <property type="component" value="Unassembled WGS sequence"/>
</dbReference>
<evidence type="ECO:0000313" key="4">
    <source>
        <dbReference type="Proteomes" id="UP000231371"/>
    </source>
</evidence>
<protein>
    <recommendedName>
        <fullName evidence="2">Methyltransferase domain-containing protein</fullName>
    </recommendedName>
</protein>
<evidence type="ECO:0000259" key="2">
    <source>
        <dbReference type="Pfam" id="PF13847"/>
    </source>
</evidence>
<keyword evidence="1" id="KW-0620">Polyamine biosynthesis</keyword>
<evidence type="ECO:0000313" key="3">
    <source>
        <dbReference type="EMBL" id="PIQ70172.1"/>
    </source>
</evidence>
<dbReference type="CDD" id="cd02440">
    <property type="entry name" value="AdoMet_MTases"/>
    <property type="match status" value="1"/>
</dbReference>
<accession>A0A2H0KFZ7</accession>
<dbReference type="GO" id="GO:0006596">
    <property type="term" value="P:polyamine biosynthetic process"/>
    <property type="evidence" value="ECO:0007669"/>
    <property type="project" value="UniProtKB-KW"/>
</dbReference>
<feature type="domain" description="Methyltransferase" evidence="2">
    <location>
        <begin position="72"/>
        <end position="200"/>
    </location>
</feature>
<dbReference type="Pfam" id="PF13847">
    <property type="entry name" value="Methyltransf_31"/>
    <property type="match status" value="1"/>
</dbReference>
<name>A0A2H0KFZ7_9BACT</name>
<dbReference type="PANTHER" id="PTHR43317">
    <property type="entry name" value="THERMOSPERMINE SYNTHASE ACAULIS5"/>
    <property type="match status" value="1"/>
</dbReference>
<dbReference type="AlphaFoldDB" id="A0A2H0KFZ7"/>
<reference evidence="3 4" key="1">
    <citation type="submission" date="2017-09" db="EMBL/GenBank/DDBJ databases">
        <title>Depth-based differentiation of microbial function through sediment-hosted aquifers and enrichment of novel symbionts in the deep terrestrial subsurface.</title>
        <authorList>
            <person name="Probst A.J."/>
            <person name="Ladd B."/>
            <person name="Jarett J.K."/>
            <person name="Geller-Mcgrath D.E."/>
            <person name="Sieber C.M."/>
            <person name="Emerson J.B."/>
            <person name="Anantharaman K."/>
            <person name="Thomas B.C."/>
            <person name="Malmstrom R."/>
            <person name="Stieglmeier M."/>
            <person name="Klingl A."/>
            <person name="Woyke T."/>
            <person name="Ryan C.M."/>
            <person name="Banfield J.F."/>
        </authorList>
    </citation>
    <scope>NUCLEOTIDE SEQUENCE [LARGE SCALE GENOMIC DNA]</scope>
    <source>
        <strain evidence="3">CG11_big_fil_rev_8_21_14_0_20_40_12</strain>
    </source>
</reference>
<dbReference type="EMBL" id="PCVI01000029">
    <property type="protein sequence ID" value="PIQ70172.1"/>
    <property type="molecule type" value="Genomic_DNA"/>
</dbReference>
<dbReference type="InterPro" id="IPR025714">
    <property type="entry name" value="Methyltranfer_dom"/>
</dbReference>
<proteinExistence type="predicted"/>
<dbReference type="InterPro" id="IPR029063">
    <property type="entry name" value="SAM-dependent_MTases_sf"/>
</dbReference>
<dbReference type="SUPFAM" id="SSF53335">
    <property type="entry name" value="S-adenosyl-L-methionine-dependent methyltransferases"/>
    <property type="match status" value="1"/>
</dbReference>
<gene>
    <name evidence="3" type="ORF">COV89_01935</name>
</gene>